<name>A0A6A4VEL7_AMPAM</name>
<evidence type="ECO:0000313" key="2">
    <source>
        <dbReference type="Proteomes" id="UP000440578"/>
    </source>
</evidence>
<dbReference type="Proteomes" id="UP000440578">
    <property type="component" value="Unassembled WGS sequence"/>
</dbReference>
<sequence length="496" mass="53485">MSIELAKPQARNALGEQSVCGHPEKLVKRKYTMRPAGIVLVLCAAAAMAAAAPQASAGTRPIQFVCSRSECSCEDLDGLEMVTCDCSTGGSNEHLMLGARSEAYLSDRTRSLRVHNCSHVSLVSEALSNAISLVDLELSDIASLELQASSLYTEGGPRRRVTVQRVADLQVHEEAFSQVTQLQELNIAEVVTGPLPLDGLPDGADVVNMHISDSVAEDVRILVDKSDNVTVSKCKLDSLSISIGDVLSVAVTDNTIKKVDTLRINARPNAHSTDSNNMTLVRNTISSMDSWDVEMTLDTIEIVNNTIGSLLAPLRVEFTTAAVKGNEVGRLGASVFSEFVRLDPVNLRFGESSEEFAFTFAENTLRASANGSYGLFLTPADEKDSYSALYRIYGNRFACRCEELKELVSAGEEEYLKDDDEDHSDGLFQLEDVYGALYSSSRCVEGNKALDQYRLLSYSDDFECLKTVRDDSGASSAVAGALTILLAASAALGMAV</sequence>
<reference evidence="1 2" key="1">
    <citation type="submission" date="2019-07" db="EMBL/GenBank/DDBJ databases">
        <title>Draft genome assembly of a fouling barnacle, Amphibalanus amphitrite (Darwin, 1854): The first reference genome for Thecostraca.</title>
        <authorList>
            <person name="Kim W."/>
        </authorList>
    </citation>
    <scope>NUCLEOTIDE SEQUENCE [LARGE SCALE GENOMIC DNA]</scope>
    <source>
        <strain evidence="1">SNU_AA5</strain>
        <tissue evidence="1">Soma without cirri and trophi</tissue>
    </source>
</reference>
<protein>
    <submittedName>
        <fullName evidence="1">Uncharacterized protein</fullName>
    </submittedName>
</protein>
<organism evidence="1 2">
    <name type="scientific">Amphibalanus amphitrite</name>
    <name type="common">Striped barnacle</name>
    <name type="synonym">Balanus amphitrite</name>
    <dbReference type="NCBI Taxonomy" id="1232801"/>
    <lineage>
        <taxon>Eukaryota</taxon>
        <taxon>Metazoa</taxon>
        <taxon>Ecdysozoa</taxon>
        <taxon>Arthropoda</taxon>
        <taxon>Crustacea</taxon>
        <taxon>Multicrustacea</taxon>
        <taxon>Cirripedia</taxon>
        <taxon>Thoracica</taxon>
        <taxon>Thoracicalcarea</taxon>
        <taxon>Balanomorpha</taxon>
        <taxon>Balanoidea</taxon>
        <taxon>Balanidae</taxon>
        <taxon>Amphibalaninae</taxon>
        <taxon>Amphibalanus</taxon>
    </lineage>
</organism>
<dbReference type="OrthoDB" id="6397796at2759"/>
<gene>
    <name evidence="1" type="ORF">FJT64_009647</name>
</gene>
<keyword evidence="2" id="KW-1185">Reference proteome</keyword>
<dbReference type="AlphaFoldDB" id="A0A6A4VEL7"/>
<accession>A0A6A4VEL7</accession>
<proteinExistence type="predicted"/>
<comment type="caution">
    <text evidence="1">The sequence shown here is derived from an EMBL/GenBank/DDBJ whole genome shotgun (WGS) entry which is preliminary data.</text>
</comment>
<dbReference type="EMBL" id="VIIS01001821">
    <property type="protein sequence ID" value="KAF0292345.1"/>
    <property type="molecule type" value="Genomic_DNA"/>
</dbReference>
<evidence type="ECO:0000313" key="1">
    <source>
        <dbReference type="EMBL" id="KAF0292345.1"/>
    </source>
</evidence>